<dbReference type="EMBL" id="KZ772740">
    <property type="protein sequence ID" value="PTQ35860.1"/>
    <property type="molecule type" value="Genomic_DNA"/>
</dbReference>
<evidence type="ECO:0000313" key="2">
    <source>
        <dbReference type="EMBL" id="PTQ35860.1"/>
    </source>
</evidence>
<keyword evidence="3" id="KW-1185">Reference proteome</keyword>
<feature type="region of interest" description="Disordered" evidence="1">
    <location>
        <begin position="44"/>
        <end position="147"/>
    </location>
</feature>
<feature type="compositionally biased region" description="Basic and acidic residues" evidence="1">
    <location>
        <begin position="92"/>
        <end position="104"/>
    </location>
</feature>
<feature type="compositionally biased region" description="Basic and acidic residues" evidence="1">
    <location>
        <begin position="75"/>
        <end position="84"/>
    </location>
</feature>
<gene>
    <name evidence="2" type="ORF">MARPO_0068s0074</name>
</gene>
<feature type="compositionally biased region" description="Gly residues" evidence="1">
    <location>
        <begin position="106"/>
        <end position="131"/>
    </location>
</feature>
<proteinExistence type="predicted"/>
<dbReference type="Proteomes" id="UP000244005">
    <property type="component" value="Unassembled WGS sequence"/>
</dbReference>
<evidence type="ECO:0000313" key="3">
    <source>
        <dbReference type="Proteomes" id="UP000244005"/>
    </source>
</evidence>
<evidence type="ECO:0000256" key="1">
    <source>
        <dbReference type="SAM" id="MobiDB-lite"/>
    </source>
</evidence>
<feature type="compositionally biased region" description="Gly residues" evidence="1">
    <location>
        <begin position="53"/>
        <end position="72"/>
    </location>
</feature>
<accession>A0A2R6WPS5</accession>
<dbReference type="AlphaFoldDB" id="A0A2R6WPS5"/>
<protein>
    <submittedName>
        <fullName evidence="2">Uncharacterized protein</fullName>
    </submittedName>
</protein>
<name>A0A2R6WPS5_MARPO</name>
<sequence>MMVDASSLQPIMCMVRPLRPLVLMCVGKWSAKAPLRTDGTGGAFRASVRTGVGENGRGCGTRGEGLRPGPGRAGMENERRERGEGICGADGSDERGTRREEHVGRGRGAAGDGTGEGSPGKCGTAQRGGGRTPARDSSLGSGRNVHDRRRDARLAQFVLTDCPAWAGWAGLVTVCGEHLPASISGRKFRGLEPRRARHLSPPAGVLICLISGFRTPALYSSNHTRRAFHRSPPILPAGVSGLGPGRDVLTHRSHHAL</sequence>
<organism evidence="2 3">
    <name type="scientific">Marchantia polymorpha</name>
    <name type="common">Common liverwort</name>
    <name type="synonym">Marchantia aquatica</name>
    <dbReference type="NCBI Taxonomy" id="3197"/>
    <lineage>
        <taxon>Eukaryota</taxon>
        <taxon>Viridiplantae</taxon>
        <taxon>Streptophyta</taxon>
        <taxon>Embryophyta</taxon>
        <taxon>Marchantiophyta</taxon>
        <taxon>Marchantiopsida</taxon>
        <taxon>Marchantiidae</taxon>
        <taxon>Marchantiales</taxon>
        <taxon>Marchantiaceae</taxon>
        <taxon>Marchantia</taxon>
    </lineage>
</organism>
<reference evidence="3" key="1">
    <citation type="journal article" date="2017" name="Cell">
        <title>Insights into land plant evolution garnered from the Marchantia polymorpha genome.</title>
        <authorList>
            <person name="Bowman J.L."/>
            <person name="Kohchi T."/>
            <person name="Yamato K.T."/>
            <person name="Jenkins J."/>
            <person name="Shu S."/>
            <person name="Ishizaki K."/>
            <person name="Yamaoka S."/>
            <person name="Nishihama R."/>
            <person name="Nakamura Y."/>
            <person name="Berger F."/>
            <person name="Adam C."/>
            <person name="Aki S.S."/>
            <person name="Althoff F."/>
            <person name="Araki T."/>
            <person name="Arteaga-Vazquez M.A."/>
            <person name="Balasubrmanian S."/>
            <person name="Barry K."/>
            <person name="Bauer D."/>
            <person name="Boehm C.R."/>
            <person name="Briginshaw L."/>
            <person name="Caballero-Perez J."/>
            <person name="Catarino B."/>
            <person name="Chen F."/>
            <person name="Chiyoda S."/>
            <person name="Chovatia M."/>
            <person name="Davies K.M."/>
            <person name="Delmans M."/>
            <person name="Demura T."/>
            <person name="Dierschke T."/>
            <person name="Dolan L."/>
            <person name="Dorantes-Acosta A.E."/>
            <person name="Eklund D.M."/>
            <person name="Florent S.N."/>
            <person name="Flores-Sandoval E."/>
            <person name="Fujiyama A."/>
            <person name="Fukuzawa H."/>
            <person name="Galik B."/>
            <person name="Grimanelli D."/>
            <person name="Grimwood J."/>
            <person name="Grossniklaus U."/>
            <person name="Hamada T."/>
            <person name="Haseloff J."/>
            <person name="Hetherington A.J."/>
            <person name="Higo A."/>
            <person name="Hirakawa Y."/>
            <person name="Hundley H.N."/>
            <person name="Ikeda Y."/>
            <person name="Inoue K."/>
            <person name="Inoue S.I."/>
            <person name="Ishida S."/>
            <person name="Jia Q."/>
            <person name="Kakita M."/>
            <person name="Kanazawa T."/>
            <person name="Kawai Y."/>
            <person name="Kawashima T."/>
            <person name="Kennedy M."/>
            <person name="Kinose K."/>
            <person name="Kinoshita T."/>
            <person name="Kohara Y."/>
            <person name="Koide E."/>
            <person name="Komatsu K."/>
            <person name="Kopischke S."/>
            <person name="Kubo M."/>
            <person name="Kyozuka J."/>
            <person name="Lagercrantz U."/>
            <person name="Lin S.S."/>
            <person name="Lindquist E."/>
            <person name="Lipzen A.M."/>
            <person name="Lu C.W."/>
            <person name="De Luna E."/>
            <person name="Martienssen R.A."/>
            <person name="Minamino N."/>
            <person name="Mizutani M."/>
            <person name="Mizutani M."/>
            <person name="Mochizuki N."/>
            <person name="Monte I."/>
            <person name="Mosher R."/>
            <person name="Nagasaki H."/>
            <person name="Nakagami H."/>
            <person name="Naramoto S."/>
            <person name="Nishitani K."/>
            <person name="Ohtani M."/>
            <person name="Okamoto T."/>
            <person name="Okumura M."/>
            <person name="Phillips J."/>
            <person name="Pollak B."/>
            <person name="Reinders A."/>
            <person name="Rovekamp M."/>
            <person name="Sano R."/>
            <person name="Sawa S."/>
            <person name="Schmid M.W."/>
            <person name="Shirakawa M."/>
            <person name="Solano R."/>
            <person name="Spunde A."/>
            <person name="Suetsugu N."/>
            <person name="Sugano S."/>
            <person name="Sugiyama A."/>
            <person name="Sun R."/>
            <person name="Suzuki Y."/>
            <person name="Takenaka M."/>
            <person name="Takezawa D."/>
            <person name="Tomogane H."/>
            <person name="Tsuzuki M."/>
            <person name="Ueda T."/>
            <person name="Umeda M."/>
            <person name="Ward J.M."/>
            <person name="Watanabe Y."/>
            <person name="Yazaki K."/>
            <person name="Yokoyama R."/>
            <person name="Yoshitake Y."/>
            <person name="Yotsui I."/>
            <person name="Zachgo S."/>
            <person name="Schmutz J."/>
        </authorList>
    </citation>
    <scope>NUCLEOTIDE SEQUENCE [LARGE SCALE GENOMIC DNA]</scope>
    <source>
        <strain evidence="3">Tak-1</strain>
    </source>
</reference>